<accession>T0R8M0</accession>
<dbReference type="OMA" id="HYFCEFD"/>
<dbReference type="InParanoid" id="T0R8M0"/>
<evidence type="ECO:0000313" key="3">
    <source>
        <dbReference type="EMBL" id="EQC25842.1"/>
    </source>
</evidence>
<dbReference type="eggNOG" id="ENOG502S0RG">
    <property type="taxonomic scope" value="Eukaryota"/>
</dbReference>
<dbReference type="GeneID" id="19957018"/>
<dbReference type="Gene3D" id="3.30.470.30">
    <property type="entry name" value="DNA ligase/mRNA capping enzyme"/>
    <property type="match status" value="1"/>
</dbReference>
<feature type="domain" description="RNA ligase" evidence="2">
    <location>
        <begin position="138"/>
        <end position="302"/>
    </location>
</feature>
<organism evidence="3 4">
    <name type="scientific">Saprolegnia diclina (strain VS20)</name>
    <dbReference type="NCBI Taxonomy" id="1156394"/>
    <lineage>
        <taxon>Eukaryota</taxon>
        <taxon>Sar</taxon>
        <taxon>Stramenopiles</taxon>
        <taxon>Oomycota</taxon>
        <taxon>Saprolegniomycetes</taxon>
        <taxon>Saprolegniales</taxon>
        <taxon>Saprolegniaceae</taxon>
        <taxon>Saprolegnia</taxon>
    </lineage>
</organism>
<feature type="region of interest" description="Disordered" evidence="1">
    <location>
        <begin position="81"/>
        <end position="102"/>
    </location>
</feature>
<evidence type="ECO:0000259" key="2">
    <source>
        <dbReference type="Pfam" id="PF09414"/>
    </source>
</evidence>
<dbReference type="SUPFAM" id="SSF56091">
    <property type="entry name" value="DNA ligase/mRNA capping enzyme, catalytic domain"/>
    <property type="match status" value="1"/>
</dbReference>
<reference evidence="3 4" key="1">
    <citation type="submission" date="2012-04" db="EMBL/GenBank/DDBJ databases">
        <title>The Genome Sequence of Saprolegnia declina VS20.</title>
        <authorList>
            <consortium name="The Broad Institute Genome Sequencing Platform"/>
            <person name="Russ C."/>
            <person name="Nusbaum C."/>
            <person name="Tyler B."/>
            <person name="van West P."/>
            <person name="Dieguez-Uribeondo J."/>
            <person name="de Bruijn I."/>
            <person name="Tripathy S."/>
            <person name="Jiang R."/>
            <person name="Young S.K."/>
            <person name="Zeng Q."/>
            <person name="Gargeya S."/>
            <person name="Fitzgerald M."/>
            <person name="Haas B."/>
            <person name="Abouelleil A."/>
            <person name="Alvarado L."/>
            <person name="Arachchi H.M."/>
            <person name="Berlin A."/>
            <person name="Chapman S.B."/>
            <person name="Goldberg J."/>
            <person name="Griggs A."/>
            <person name="Gujja S."/>
            <person name="Hansen M."/>
            <person name="Howarth C."/>
            <person name="Imamovic A."/>
            <person name="Larimer J."/>
            <person name="McCowen C."/>
            <person name="Montmayeur A."/>
            <person name="Murphy C."/>
            <person name="Neiman D."/>
            <person name="Pearson M."/>
            <person name="Priest M."/>
            <person name="Roberts A."/>
            <person name="Saif S."/>
            <person name="Shea T."/>
            <person name="Sisk P."/>
            <person name="Sykes S."/>
            <person name="Wortman J."/>
            <person name="Nusbaum C."/>
            <person name="Birren B."/>
        </authorList>
    </citation>
    <scope>NUCLEOTIDE SEQUENCE [LARGE SCALE GENOMIC DNA]</scope>
    <source>
        <strain evidence="3 4">VS20</strain>
    </source>
</reference>
<dbReference type="PANTHER" id="PTHR43883">
    <property type="entry name" value="SLR0207 PROTEIN"/>
    <property type="match status" value="1"/>
</dbReference>
<dbReference type="Pfam" id="PF09414">
    <property type="entry name" value="RNA_ligase"/>
    <property type="match status" value="1"/>
</dbReference>
<gene>
    <name evidence="3" type="ORF">SDRG_16291</name>
</gene>
<dbReference type="AlphaFoldDB" id="T0R8M0"/>
<keyword evidence="4" id="KW-1185">Reference proteome</keyword>
<evidence type="ECO:0000313" key="4">
    <source>
        <dbReference type="Proteomes" id="UP000030762"/>
    </source>
</evidence>
<evidence type="ECO:0000256" key="1">
    <source>
        <dbReference type="SAM" id="MobiDB-lite"/>
    </source>
</evidence>
<proteinExistence type="predicted"/>
<dbReference type="VEuPathDB" id="FungiDB:SDRG_16291"/>
<protein>
    <recommendedName>
        <fullName evidence="2">RNA ligase domain-containing protein</fullName>
    </recommendedName>
</protein>
<dbReference type="OrthoDB" id="432447at2759"/>
<dbReference type="RefSeq" id="XP_008620717.1">
    <property type="nucleotide sequence ID" value="XM_008622495.1"/>
</dbReference>
<dbReference type="STRING" id="1156394.T0R8M0"/>
<dbReference type="InterPro" id="IPR021122">
    <property type="entry name" value="RNA_ligase_dom_REL/Rnl2"/>
</dbReference>
<dbReference type="EMBL" id="JH767253">
    <property type="protein sequence ID" value="EQC25842.1"/>
    <property type="molecule type" value="Genomic_DNA"/>
</dbReference>
<sequence>MTETKWTLSQQLKWKLAKWLRDLTKNGVELDPMPSMAPTLCFGILGDVMATQTQMETFATAIATESHDAIRVQVVGGSMPIPQPARRATPVSSEAAPDLGHGTLPKFPRTRHLLPSGGVTRDDLVLDPLDAGRFVQTRVTIQEKVDGANLGLFLNDDFAIVAQNRSHFCNSSTAPQFKGLDIWIQVHQFELIELLSPPGRYVLYGEWLFAQHSIGYSRLPSYFLAFDILDRADNTFWSVERVTERLEETSIHMVPTLSTTTVADLDGYQRLLETPSAFYDGPVEGIVIRREEDGVLVDRAKLVRDDFIQEIGDHWAKKGVVKNQLHF</sequence>
<dbReference type="Proteomes" id="UP000030762">
    <property type="component" value="Unassembled WGS sequence"/>
</dbReference>
<dbReference type="PANTHER" id="PTHR43883:SF1">
    <property type="entry name" value="GLUCONOKINASE"/>
    <property type="match status" value="1"/>
</dbReference>
<name>T0R8M0_SAPDV</name>
<dbReference type="InterPro" id="IPR052732">
    <property type="entry name" value="Cell-binding_unc_protein"/>
</dbReference>